<accession>B8D6N7</accession>
<sequence length="262" mass="28644">MTPLQDTVYVKLGGSFITIKDKPVTLRRESLDAVAEILRQVYGRVKLILGNGGGSFAHYAVRKYCGDGRIDCVVKCHQATRLLNRIITDHLVEAGIPVSSIQTSAVITVSQDGEFKVFSEPVYNFISAGLIPLLYGECIPWGNGYHVVSTEKVFELLAESIKPARIVLLTDVKGVYTCNPSRCSDPVLIKSINKNNISQVLEQLSKEKNNDATGGIYGKVKSMHELSERLGVRVIIASGFSRQDVVNAILHGDISEGTIIEP</sequence>
<dbReference type="AlphaFoldDB" id="B8D6N7"/>
<feature type="binding site" evidence="10">
    <location>
        <position position="54"/>
    </location>
    <ligand>
        <name>ATP</name>
        <dbReference type="ChEBI" id="CHEBI:30616"/>
    </ligand>
</feature>
<dbReference type="PANTHER" id="PTHR43654:SF1">
    <property type="entry name" value="ISOPENTENYL PHOSPHATE KINASE"/>
    <property type="match status" value="1"/>
</dbReference>
<dbReference type="EC" id="2.7.4.26" evidence="2"/>
<dbReference type="GO" id="GO:0016301">
    <property type="term" value="F:kinase activity"/>
    <property type="evidence" value="ECO:0007669"/>
    <property type="project" value="UniProtKB-KW"/>
</dbReference>
<dbReference type="GO" id="GO:0102043">
    <property type="term" value="F:isopentenyl phosphate kinase activity"/>
    <property type="evidence" value="ECO:0007669"/>
    <property type="project" value="UniProtKB-EC"/>
</dbReference>
<comment type="catalytic activity">
    <reaction evidence="9">
        <text>isopentenyl phosphate + ATP = isopentenyl diphosphate + ADP</text>
        <dbReference type="Rhea" id="RHEA:33963"/>
        <dbReference type="ChEBI" id="CHEBI:30616"/>
        <dbReference type="ChEBI" id="CHEBI:65078"/>
        <dbReference type="ChEBI" id="CHEBI:128769"/>
        <dbReference type="ChEBI" id="CHEBI:456216"/>
        <dbReference type="EC" id="2.7.4.26"/>
    </reaction>
</comment>
<dbReference type="Pfam" id="PF00696">
    <property type="entry name" value="AA_kinase"/>
    <property type="match status" value="1"/>
</dbReference>
<dbReference type="PANTHER" id="PTHR43654">
    <property type="entry name" value="GLUTAMATE 5-KINASE"/>
    <property type="match status" value="1"/>
</dbReference>
<evidence type="ECO:0000313" key="13">
    <source>
        <dbReference type="EMBL" id="ACL11768.1"/>
    </source>
</evidence>
<protein>
    <recommendedName>
        <fullName evidence="3">Isopentenyl phosphate kinase</fullName>
        <ecNumber evidence="2">2.7.4.26</ecNumber>
    </recommendedName>
</protein>
<evidence type="ECO:0000256" key="6">
    <source>
        <dbReference type="ARBA" id="ARBA00022777"/>
    </source>
</evidence>
<evidence type="ECO:0000259" key="12">
    <source>
        <dbReference type="Pfam" id="PF00696"/>
    </source>
</evidence>
<name>B8D6N7_DESA1</name>
<dbReference type="EMBL" id="CP001140">
    <property type="protein sequence ID" value="ACL11768.1"/>
    <property type="molecule type" value="Genomic_DNA"/>
</dbReference>
<evidence type="ECO:0000256" key="3">
    <source>
        <dbReference type="ARBA" id="ARBA00017267"/>
    </source>
</evidence>
<evidence type="ECO:0000313" key="14">
    <source>
        <dbReference type="Proteomes" id="UP000006903"/>
    </source>
</evidence>
<dbReference type="GO" id="GO:0005829">
    <property type="term" value="C:cytosol"/>
    <property type="evidence" value="ECO:0007669"/>
    <property type="project" value="TreeGrafter"/>
</dbReference>
<evidence type="ECO:0000256" key="10">
    <source>
        <dbReference type="PIRSR" id="PIRSR016496-1"/>
    </source>
</evidence>
<evidence type="ECO:0000256" key="1">
    <source>
        <dbReference type="ARBA" id="ARBA00010540"/>
    </source>
</evidence>
<keyword evidence="8" id="KW-0414">Isoprene biosynthesis</keyword>
<dbReference type="InterPro" id="IPR024192">
    <property type="entry name" value="Fosfomycin_R_FomA-type"/>
</dbReference>
<evidence type="ECO:0000256" key="5">
    <source>
        <dbReference type="ARBA" id="ARBA00022741"/>
    </source>
</evidence>
<gene>
    <name evidence="13" type="ordered locus">DKAM_1442</name>
</gene>
<dbReference type="GO" id="GO:0016114">
    <property type="term" value="P:terpenoid biosynthetic process"/>
    <property type="evidence" value="ECO:0007669"/>
    <property type="project" value="TreeGrafter"/>
</dbReference>
<feature type="binding site" evidence="10">
    <location>
        <position position="58"/>
    </location>
    <ligand>
        <name>substrate</name>
    </ligand>
</feature>
<evidence type="ECO:0000256" key="8">
    <source>
        <dbReference type="ARBA" id="ARBA00023229"/>
    </source>
</evidence>
<comment type="similarity">
    <text evidence="1">Belongs to the isopentenyl phosphate kinase family.</text>
</comment>
<dbReference type="RefSeq" id="WP_012609109.1">
    <property type="nucleotide sequence ID" value="NC_011766.1"/>
</dbReference>
<evidence type="ECO:0000256" key="9">
    <source>
        <dbReference type="ARBA" id="ARBA00049063"/>
    </source>
</evidence>
<feature type="binding site" evidence="10">
    <location>
        <begin position="11"/>
        <end position="15"/>
    </location>
    <ligand>
        <name>ATP</name>
        <dbReference type="ChEBI" id="CHEBI:30616"/>
    </ligand>
</feature>
<organism evidence="13 14">
    <name type="scientific">Desulfurococcus amylolyticus (strain DSM 18924 / JCM 16383 / VKM B-2413 / 1221n)</name>
    <name type="common">Desulfurococcus kamchatkensis</name>
    <dbReference type="NCBI Taxonomy" id="490899"/>
    <lineage>
        <taxon>Archaea</taxon>
        <taxon>Thermoproteota</taxon>
        <taxon>Thermoprotei</taxon>
        <taxon>Desulfurococcales</taxon>
        <taxon>Desulfurococcaceae</taxon>
        <taxon>Desulfurococcus</taxon>
    </lineage>
</organism>
<keyword evidence="7 10" id="KW-0067">ATP-binding</keyword>
<evidence type="ECO:0000256" key="7">
    <source>
        <dbReference type="ARBA" id="ARBA00022840"/>
    </source>
</evidence>
<dbReference type="InterPro" id="IPR001048">
    <property type="entry name" value="Asp/Glu/Uridylate_kinase"/>
</dbReference>
<keyword evidence="4" id="KW-0808">Transferase</keyword>
<evidence type="ECO:0000256" key="4">
    <source>
        <dbReference type="ARBA" id="ARBA00022679"/>
    </source>
</evidence>
<dbReference type="NCBIfam" id="NF040647">
    <property type="entry name" value="IPPK_Arch"/>
    <property type="match status" value="1"/>
</dbReference>
<dbReference type="InterPro" id="IPR036393">
    <property type="entry name" value="AceGlu_kinase-like_sf"/>
</dbReference>
<feature type="binding site" evidence="10">
    <location>
        <position position="219"/>
    </location>
    <ligand>
        <name>ATP</name>
        <dbReference type="ChEBI" id="CHEBI:30616"/>
    </ligand>
</feature>
<dbReference type="SUPFAM" id="SSF53633">
    <property type="entry name" value="Carbamate kinase-like"/>
    <property type="match status" value="1"/>
</dbReference>
<dbReference type="HOGENOM" id="CLU_070213_0_0_2"/>
<dbReference type="Proteomes" id="UP000006903">
    <property type="component" value="Chromosome"/>
</dbReference>
<feature type="binding site" evidence="10">
    <location>
        <position position="150"/>
    </location>
    <ligand>
        <name>substrate</name>
    </ligand>
</feature>
<dbReference type="eggNOG" id="arCOG00860">
    <property type="taxonomic scope" value="Archaea"/>
</dbReference>
<dbReference type="GeneID" id="7171473"/>
<dbReference type="STRING" id="490899.DKAM_1442"/>
<dbReference type="Gene3D" id="3.40.1160.10">
    <property type="entry name" value="Acetylglutamate kinase-like"/>
    <property type="match status" value="1"/>
</dbReference>
<keyword evidence="6 13" id="KW-0418">Kinase</keyword>
<dbReference type="KEGG" id="dka:DKAM_1442"/>
<reference evidence="13 14" key="1">
    <citation type="journal article" date="2009" name="J. Bacteriol.">
        <title>Complete genome sequence of the anaerobic, protein-degrading hyperthermophilic crenarchaeon Desulfurococcus kamchatkensis.</title>
        <authorList>
            <person name="Ravin N.V."/>
            <person name="Mardanov A.V."/>
            <person name="Beletsky A.V."/>
            <person name="Kublanov I.V."/>
            <person name="Kolganova T.V."/>
            <person name="Lebedinsky A.V."/>
            <person name="Chernyh N.A."/>
            <person name="Bonch-Osmolovskaya E.A."/>
            <person name="Skryabin K.G."/>
        </authorList>
    </citation>
    <scope>NUCLEOTIDE SEQUENCE [LARGE SCALE GENOMIC DNA]</scope>
    <source>
        <strain evidence="14">DSM 18924 / JCM 16383 / VKM B-2413 / 1221n</strain>
    </source>
</reference>
<evidence type="ECO:0000256" key="2">
    <source>
        <dbReference type="ARBA" id="ARBA00012908"/>
    </source>
</evidence>
<dbReference type="GO" id="GO:0005524">
    <property type="term" value="F:ATP binding"/>
    <property type="evidence" value="ECO:0007669"/>
    <property type="project" value="UniProtKB-KW"/>
</dbReference>
<feature type="binding site" evidence="10">
    <location>
        <position position="171"/>
    </location>
    <ligand>
        <name>ATP</name>
        <dbReference type="ChEBI" id="CHEBI:30616"/>
    </ligand>
</feature>
<dbReference type="PIRSF" id="PIRSF016496">
    <property type="entry name" value="Kin_FomA"/>
    <property type="match status" value="1"/>
</dbReference>
<feature type="binding site" evidence="10">
    <location>
        <position position="215"/>
    </location>
    <ligand>
        <name>ATP</name>
        <dbReference type="ChEBI" id="CHEBI:30616"/>
    </ligand>
</feature>
<keyword evidence="5 10" id="KW-0547">Nucleotide-binding</keyword>
<feature type="site" description="Transition state stabilizer" evidence="11">
    <location>
        <position position="20"/>
    </location>
</feature>
<feature type="binding site" evidence="10">
    <location>
        <position position="53"/>
    </location>
    <ligand>
        <name>substrate</name>
    </ligand>
</feature>
<proteinExistence type="inferred from homology"/>
<feature type="domain" description="Aspartate/glutamate/uridylate kinase" evidence="12">
    <location>
        <begin position="10"/>
        <end position="238"/>
    </location>
</feature>
<evidence type="ECO:0000256" key="11">
    <source>
        <dbReference type="PIRSR" id="PIRSR016496-2"/>
    </source>
</evidence>